<dbReference type="SUPFAM" id="SSF56112">
    <property type="entry name" value="Protein kinase-like (PK-like)"/>
    <property type="match status" value="1"/>
</dbReference>
<dbReference type="EMBL" id="QZJZ01000099">
    <property type="protein sequence ID" value="RJP56214.1"/>
    <property type="molecule type" value="Genomic_DNA"/>
</dbReference>
<evidence type="ECO:0000313" key="3">
    <source>
        <dbReference type="Proteomes" id="UP000266426"/>
    </source>
</evidence>
<dbReference type="Proteomes" id="UP000266426">
    <property type="component" value="Unassembled WGS sequence"/>
</dbReference>
<name>A0A3A4QQP8_9BACT</name>
<organism evidence="2 3">
    <name type="scientific">Candidatus Auribacter fodinae</name>
    <dbReference type="NCBI Taxonomy" id="2093366"/>
    <lineage>
        <taxon>Bacteria</taxon>
        <taxon>Pseudomonadati</taxon>
        <taxon>Candidatus Auribacterota</taxon>
        <taxon>Candidatus Auribacteria</taxon>
        <taxon>Candidatus Auribacterales</taxon>
        <taxon>Candidatus Auribacteraceae</taxon>
        <taxon>Candidatus Auribacter</taxon>
    </lineage>
</organism>
<dbReference type="InterPro" id="IPR000836">
    <property type="entry name" value="PRTase_dom"/>
</dbReference>
<proteinExistence type="predicted"/>
<dbReference type="InterPro" id="IPR011009">
    <property type="entry name" value="Kinase-like_dom_sf"/>
</dbReference>
<evidence type="ECO:0000259" key="1">
    <source>
        <dbReference type="Pfam" id="PF14681"/>
    </source>
</evidence>
<protein>
    <recommendedName>
        <fullName evidence="1">Phosphoribosyltransferase domain-containing protein</fullName>
    </recommendedName>
</protein>
<gene>
    <name evidence="2" type="ORF">C4541_12835</name>
</gene>
<feature type="domain" description="Phosphoribosyltransferase" evidence="1">
    <location>
        <begin position="1088"/>
        <end position="1168"/>
    </location>
</feature>
<feature type="non-terminal residue" evidence="2">
    <location>
        <position position="1"/>
    </location>
</feature>
<reference evidence="2 3" key="1">
    <citation type="journal article" date="2017" name="ISME J.">
        <title>Energy and carbon metabolisms in a deep terrestrial subsurface fluid microbial community.</title>
        <authorList>
            <person name="Momper L."/>
            <person name="Jungbluth S.P."/>
            <person name="Lee M.D."/>
            <person name="Amend J.P."/>
        </authorList>
    </citation>
    <scope>NUCLEOTIDE SEQUENCE [LARGE SCALE GENOMIC DNA]</scope>
    <source>
        <strain evidence="2">SURF_26</strain>
    </source>
</reference>
<evidence type="ECO:0000313" key="2">
    <source>
        <dbReference type="EMBL" id="RJP56214.1"/>
    </source>
</evidence>
<dbReference type="InterPro" id="IPR029057">
    <property type="entry name" value="PRTase-like"/>
</dbReference>
<comment type="caution">
    <text evidence="2">The sequence shown here is derived from an EMBL/GenBank/DDBJ whole genome shotgun (WGS) entry which is preliminary data.</text>
</comment>
<accession>A0A3A4QQP8</accession>
<dbReference type="Pfam" id="PF14681">
    <property type="entry name" value="UPRTase"/>
    <property type="match status" value="1"/>
</dbReference>
<sequence length="1826" mass="206724">YPAYESFLVQYTTLADEEIMLIAGKGDKQTITSLIRNGNLNEAQLNALVANQNFAEDVLALLLETGSNSLTNDIYNAIARKFHPNELEKVFTRVQNVRAVSLFNTIARINPSDIGSLISRVPEDKMAALAALAYKHGFYYTEANQSKWAHAPAMVKFVNALTALSPAAAPMFITAEFQRDRKNANEILENLGEIKDNHNAVEEVFTTFVQGLTSVSPDFQELIPFIQSDIYPLWHKSFVIRQALRHIDNPDTLHQYIYAILETFNEQAEFSDWIQLNVAKHEDRVHEWMKVVSYFPQIRELRAPVLLTAAIMTDKHILVKYREFISNLAANKELYETLLSDMDSFRLVLQAVNRIFSLPIETKMFVFNIVPFIYDFLPQGMTLEEIFEDYVEKTNAEGDVLKPGIPLSSILQVLVFAEGDTLILNSFKNLFSASFISSSRATKTQMASHFLRVFSQLDQASLFEAVPEEQRGTPDFHKVLRLSTPLEDKNAILKQWELKPYRIDHIVEPYAVAKRKHAILKGLARFSVRNFITVDQKALGDVIDFMFILCENYPLLEKNAPELKTALDTIIGSIDSYAKVRDLQQAVIDLFARFIVLDFPDVFLDENDLREKMPRIMQVSNYWKYTLQWQDDAPKSAALLRTAVRDYLKDGMSLKHMKYGGTPESRMQMELYASVLTARFKQQLIAQENMPDAQAEATAKRYADIYVNNWKRDLRERVDLKQYPSLNRDETIVAWTSDEVPDWLNFGLSGGCTCLAPGNIETYTKNLPGYMMSGLVTGGLYFGKYNGDYRDRVNQGLLPAQVGTDTDMYLVNQYYYSSGGPIGEDIGIASIIMALRNAARYGAAGVIIPAGSPQAGYFRQMDQFLREEFSTVVTVEDKTGVPAIAEEITVENIDYQEVNLIVPKEPNQWRYFDACAMVVGRFSEKLDPNFSFVDFNDSVPQEVAGMTFDGLKVETRAIIITLHRRALPVQPAVGERAPASEPDSFKDYRAQERLVVLSEINAGVNTSFSKIAASDKTTGQYLNQVLKIGEEIARELDSRYIERNTKQPFEIIAVNSASVPIGRKINEMLEGMEVRSQSLEDLRNAGTTLPPVPDGATVFAVYESLLTSAAVESGIEEIIRQDVAIDNIVVISLTADPKVVDRLFRKYPGVRIVTGMFEQRMEEKGSVGSTVLDGFAAKTQPLNLGAQDRVKVGGVEYKVYNRIQRGKSFIVYIAENPEGERVVLKSSVSADEGRRFLTIGKLVDDADENPGIPEVHQYDEKTGVLVSTYITGPTLAKYLQTTSDLPVEVALTVLNAVRDMIGIAEFLNENNALFANFTENNLHLDEKTGRWFLTNYTPFPYRVTPLSEKGVLDQINWIIQDVVRQIEQQRTVISLRDRKGVGILKALNSALSNGEISTLAKLKSDAAFFTTQILDIETLSKELELDSRERYMLNTIIESRPDTVHVAMGVLYDLIRTPGYTVPQIKGLLNVLFSFERMTPESKNSFILDRFATVLETVMRQFGQREDIQYLLLHDTRSMLDDFYVERKLTSRELGLLLRSLQEYKTGMRNTLESVINSIESGKPVILAGRLELIKWFSTEIYDRLGQDGLSHVFVIGELTEVSRNDYPVIRALDAEIVSAENIFFYERIRRLDTEVSVTEANMLDLDELLNVTGSGIEGLEHVRQRLLKNPGLTLLVRLQNETPVGLLFSSLQSEVSPQTARRLPASDYHGKQLFTYSTLVHQGYNNSKYRALMLDVETSFGYKMHFPEIYHHLPLERFIDYIILYGIMPALDSRGTTDIVLKTLAERNDKSALMYLFAPGLPPSYEEVLQKASDYFWDTDYQRVR</sequence>
<dbReference type="Gene3D" id="3.40.50.2020">
    <property type="match status" value="1"/>
</dbReference>